<gene>
    <name evidence="1" type="ORF">V6N11_019282</name>
</gene>
<reference evidence="1 2" key="1">
    <citation type="journal article" date="2024" name="G3 (Bethesda)">
        <title>Genome assembly of Hibiscus sabdariffa L. provides insights into metabolisms of medicinal natural products.</title>
        <authorList>
            <person name="Kim T."/>
        </authorList>
    </citation>
    <scope>NUCLEOTIDE SEQUENCE [LARGE SCALE GENOMIC DNA]</scope>
    <source>
        <strain evidence="1">TK-2024</strain>
        <tissue evidence="1">Old leaves</tissue>
    </source>
</reference>
<proteinExistence type="predicted"/>
<evidence type="ECO:0000313" key="1">
    <source>
        <dbReference type="EMBL" id="KAK9006952.1"/>
    </source>
</evidence>
<evidence type="ECO:0000313" key="2">
    <source>
        <dbReference type="Proteomes" id="UP001396334"/>
    </source>
</evidence>
<comment type="caution">
    <text evidence="1">The sequence shown here is derived from an EMBL/GenBank/DDBJ whole genome shotgun (WGS) entry which is preliminary data.</text>
</comment>
<sequence length="187" mass="20758">MPGSDLLDRVTSGSGLDLALDHPIQLQKGPLRLHLLQGADASLVRQVSDLLDNHDILDKPVWGLSDNNLFDVKSIYASQVSDVWDSESNCWKNIWSLPVPSEYVFSLGFPSKLLQRSVTRAQYFSECASWMLPIQCWQKSKPEWICLNTDGVISSSTGIGSVGGIFRADDGSWILGFNKTIRVLHPL</sequence>
<dbReference type="Proteomes" id="UP001396334">
    <property type="component" value="Unassembled WGS sequence"/>
</dbReference>
<name>A0ABR2R2Q3_9ROSI</name>
<organism evidence="1 2">
    <name type="scientific">Hibiscus sabdariffa</name>
    <name type="common">roselle</name>
    <dbReference type="NCBI Taxonomy" id="183260"/>
    <lineage>
        <taxon>Eukaryota</taxon>
        <taxon>Viridiplantae</taxon>
        <taxon>Streptophyta</taxon>
        <taxon>Embryophyta</taxon>
        <taxon>Tracheophyta</taxon>
        <taxon>Spermatophyta</taxon>
        <taxon>Magnoliopsida</taxon>
        <taxon>eudicotyledons</taxon>
        <taxon>Gunneridae</taxon>
        <taxon>Pentapetalae</taxon>
        <taxon>rosids</taxon>
        <taxon>malvids</taxon>
        <taxon>Malvales</taxon>
        <taxon>Malvaceae</taxon>
        <taxon>Malvoideae</taxon>
        <taxon>Hibiscus</taxon>
    </lineage>
</organism>
<dbReference type="EMBL" id="JBBPBN010000028">
    <property type="protein sequence ID" value="KAK9006952.1"/>
    <property type="molecule type" value="Genomic_DNA"/>
</dbReference>
<accession>A0ABR2R2Q3</accession>
<keyword evidence="2" id="KW-1185">Reference proteome</keyword>
<protein>
    <submittedName>
        <fullName evidence="1">Uncharacterized protein</fullName>
    </submittedName>
</protein>